<sequence length="272" mass="31083">MQSAVLFESHCHTPLCRHSVGEPEEYAQAALNRNMAGINITCHGPTPLEFGHCMRRSEWREYLRICERARLAFEGKIEVKTGIECDFLPSLVSYWRDFLAKNELSHVLGSVHPQIATYREQFWRGDAFEYQKTYFKHLADAAETGLFDTLSHPDLVKNSTSSDWNLERILPHIQRQLDRIAKVGTAMELNTSGRLKNIPEMNPAPQILREMATRNIPVVIGSDAHVPERVGDGWMEALDLLRDCGFQTVSFFVDRARRDVEIEVARASFNPI</sequence>
<dbReference type="SUPFAM" id="SSF89550">
    <property type="entry name" value="PHP domain-like"/>
    <property type="match status" value="1"/>
</dbReference>
<keyword evidence="5 8" id="KW-0378">Hydrolase</keyword>
<comment type="similarity">
    <text evidence="2 8">Belongs to the PHP hydrolase family. HisK subfamily.</text>
</comment>
<dbReference type="RefSeq" id="WP_105482506.1">
    <property type="nucleotide sequence ID" value="NZ_NIGF01000002.1"/>
</dbReference>
<dbReference type="Gene3D" id="3.20.20.140">
    <property type="entry name" value="Metal-dependent hydrolases"/>
    <property type="match status" value="1"/>
</dbReference>
<keyword evidence="11" id="KW-1185">Reference proteome</keyword>
<evidence type="ECO:0000256" key="6">
    <source>
        <dbReference type="ARBA" id="ARBA00023102"/>
    </source>
</evidence>
<evidence type="ECO:0000313" key="10">
    <source>
        <dbReference type="EMBL" id="PQV65182.1"/>
    </source>
</evidence>
<proteinExistence type="inferred from homology"/>
<evidence type="ECO:0000256" key="5">
    <source>
        <dbReference type="ARBA" id="ARBA00022801"/>
    </source>
</evidence>
<dbReference type="Pfam" id="PF13263">
    <property type="entry name" value="PHP_C"/>
    <property type="match status" value="1"/>
</dbReference>
<evidence type="ECO:0000256" key="4">
    <source>
        <dbReference type="ARBA" id="ARBA00022605"/>
    </source>
</evidence>
<dbReference type="NCBIfam" id="TIGR01856">
    <property type="entry name" value="hisJ_fam"/>
    <property type="match status" value="1"/>
</dbReference>
<evidence type="ECO:0000256" key="2">
    <source>
        <dbReference type="ARBA" id="ARBA00009152"/>
    </source>
</evidence>
<dbReference type="OrthoDB" id="9775255at2"/>
<dbReference type="InterPro" id="IPR016195">
    <property type="entry name" value="Pol/histidinol_Pase-like"/>
</dbReference>
<comment type="catalytic activity">
    <reaction evidence="7 8">
        <text>L-histidinol phosphate + H2O = L-histidinol + phosphate</text>
        <dbReference type="Rhea" id="RHEA:14465"/>
        <dbReference type="ChEBI" id="CHEBI:15377"/>
        <dbReference type="ChEBI" id="CHEBI:43474"/>
        <dbReference type="ChEBI" id="CHEBI:57699"/>
        <dbReference type="ChEBI" id="CHEBI:57980"/>
        <dbReference type="EC" id="3.1.3.15"/>
    </reaction>
</comment>
<dbReference type="GO" id="GO:0000105">
    <property type="term" value="P:L-histidine biosynthetic process"/>
    <property type="evidence" value="ECO:0007669"/>
    <property type="project" value="UniProtKB-UniRule"/>
</dbReference>
<dbReference type="CDD" id="cd12110">
    <property type="entry name" value="PHP_HisPPase_Hisj_like"/>
    <property type="match status" value="1"/>
</dbReference>
<evidence type="ECO:0000256" key="8">
    <source>
        <dbReference type="RuleBase" id="RU366003"/>
    </source>
</evidence>
<dbReference type="PANTHER" id="PTHR21039:SF0">
    <property type="entry name" value="HISTIDINOL-PHOSPHATASE"/>
    <property type="match status" value="1"/>
</dbReference>
<keyword evidence="4 8" id="KW-0028">Amino-acid biosynthesis</keyword>
<dbReference type="InParanoid" id="A0A2S8SWK8"/>
<evidence type="ECO:0000256" key="7">
    <source>
        <dbReference type="ARBA" id="ARBA00049158"/>
    </source>
</evidence>
<keyword evidence="6 8" id="KW-0368">Histidine biosynthesis</keyword>
<comment type="pathway">
    <text evidence="1 8">Amino-acid biosynthesis; L-histidine biosynthesis; L-histidine from 5-phospho-alpha-D-ribose 1-diphosphate: step 8/9.</text>
</comment>
<dbReference type="GO" id="GO:0004401">
    <property type="term" value="F:histidinol-phosphatase activity"/>
    <property type="evidence" value="ECO:0007669"/>
    <property type="project" value="UniProtKB-UniRule"/>
</dbReference>
<dbReference type="EC" id="3.1.3.15" evidence="3 8"/>
<dbReference type="AlphaFoldDB" id="A0A2S8SWK8"/>
<accession>A0A2S8SWK8</accession>
<feature type="domain" description="PHP" evidence="9">
    <location>
        <begin position="9"/>
        <end position="192"/>
    </location>
</feature>
<dbReference type="Proteomes" id="UP000237684">
    <property type="component" value="Unassembled WGS sequence"/>
</dbReference>
<protein>
    <recommendedName>
        <fullName evidence="3 8">Histidinol-phosphatase</fullName>
        <shortName evidence="8">HolPase</shortName>
        <ecNumber evidence="3 8">3.1.3.15</ecNumber>
    </recommendedName>
</protein>
<comment type="caution">
    <text evidence="10">The sequence shown here is derived from an EMBL/GenBank/DDBJ whole genome shotgun (WGS) entry which is preliminary data.</text>
</comment>
<dbReference type="EMBL" id="NIGF01000002">
    <property type="protein sequence ID" value="PQV65182.1"/>
    <property type="molecule type" value="Genomic_DNA"/>
</dbReference>
<dbReference type="InterPro" id="IPR004013">
    <property type="entry name" value="PHP_dom"/>
</dbReference>
<name>A0A2S8SWK8_9BACT</name>
<dbReference type="UniPathway" id="UPA00031">
    <property type="reaction ID" value="UER00013"/>
</dbReference>
<evidence type="ECO:0000256" key="1">
    <source>
        <dbReference type="ARBA" id="ARBA00004970"/>
    </source>
</evidence>
<evidence type="ECO:0000313" key="11">
    <source>
        <dbReference type="Proteomes" id="UP000237684"/>
    </source>
</evidence>
<dbReference type="FunCoup" id="A0A2S8SWK8">
    <property type="interactions" value="100"/>
</dbReference>
<evidence type="ECO:0000256" key="3">
    <source>
        <dbReference type="ARBA" id="ARBA00013085"/>
    </source>
</evidence>
<evidence type="ECO:0000259" key="9">
    <source>
        <dbReference type="Pfam" id="PF02811"/>
    </source>
</evidence>
<gene>
    <name evidence="10" type="ORF">B1R32_102190</name>
</gene>
<organism evidence="10 11">
    <name type="scientific">Abditibacterium utsteinense</name>
    <dbReference type="NCBI Taxonomy" id="1960156"/>
    <lineage>
        <taxon>Bacteria</taxon>
        <taxon>Pseudomonadati</taxon>
        <taxon>Abditibacteriota</taxon>
        <taxon>Abditibacteriia</taxon>
        <taxon>Abditibacteriales</taxon>
        <taxon>Abditibacteriaceae</taxon>
        <taxon>Abditibacterium</taxon>
    </lineage>
</organism>
<reference evidence="10 11" key="1">
    <citation type="journal article" date="2018" name="Syst. Appl. Microbiol.">
        <title>Abditibacterium utsteinense sp. nov., the first cultivated member of candidate phylum FBP, isolated from ice-free Antarctic soil samples.</title>
        <authorList>
            <person name="Tahon G."/>
            <person name="Tytgat B."/>
            <person name="Lebbe L."/>
            <person name="Carlier A."/>
            <person name="Willems A."/>
        </authorList>
    </citation>
    <scope>NUCLEOTIDE SEQUENCE [LARGE SCALE GENOMIC DNA]</scope>
    <source>
        <strain evidence="10 11">LMG 29911</strain>
    </source>
</reference>
<dbReference type="GO" id="GO:0005737">
    <property type="term" value="C:cytoplasm"/>
    <property type="evidence" value="ECO:0007669"/>
    <property type="project" value="TreeGrafter"/>
</dbReference>
<dbReference type="PANTHER" id="PTHR21039">
    <property type="entry name" value="HISTIDINOL PHOSPHATASE-RELATED"/>
    <property type="match status" value="1"/>
</dbReference>
<dbReference type="InterPro" id="IPR010140">
    <property type="entry name" value="Histidinol_P_phosphatase_HisJ"/>
</dbReference>
<dbReference type="Pfam" id="PF02811">
    <property type="entry name" value="PHP"/>
    <property type="match status" value="1"/>
</dbReference>